<proteinExistence type="predicted"/>
<evidence type="ECO:0000313" key="3">
    <source>
        <dbReference type="EMBL" id="KKS46898.1"/>
    </source>
</evidence>
<dbReference type="AlphaFoldDB" id="A0A0G1CB74"/>
<dbReference type="Gene3D" id="2.170.130.30">
    <property type="match status" value="1"/>
</dbReference>
<evidence type="ECO:0000256" key="1">
    <source>
        <dbReference type="SAM" id="Coils"/>
    </source>
</evidence>
<organism evidence="3 4">
    <name type="scientific">Candidatus Gottesmanbacteria bacterium GW2011_GWA2_42_18</name>
    <dbReference type="NCBI Taxonomy" id="1618442"/>
    <lineage>
        <taxon>Bacteria</taxon>
        <taxon>Candidatus Gottesmaniibacteriota</taxon>
    </lineage>
</organism>
<keyword evidence="1" id="KW-0175">Coiled coil</keyword>
<dbReference type="Pfam" id="PF14478">
    <property type="entry name" value="DUF4430"/>
    <property type="match status" value="1"/>
</dbReference>
<protein>
    <recommendedName>
        <fullName evidence="2">Transcobalamin-like C-terminal domain-containing protein</fullName>
    </recommendedName>
</protein>
<evidence type="ECO:0000259" key="2">
    <source>
        <dbReference type="Pfam" id="PF14478"/>
    </source>
</evidence>
<name>A0A0G1CB74_9BACT</name>
<feature type="domain" description="Transcobalamin-like C-terminal" evidence="2">
    <location>
        <begin position="95"/>
        <end position="152"/>
    </location>
</feature>
<dbReference type="EMBL" id="LCDD01000012">
    <property type="protein sequence ID" value="KKS46898.1"/>
    <property type="molecule type" value="Genomic_DNA"/>
</dbReference>
<sequence>MPVSKRKNNRNLIILVILLLLGSVFFGQTVFLKEDKKTEEKETISRSENTVDELIQEREATGNKITVNFGAGKTFVKDLQAATPYEALKTMASQEGWEIKTKEYKYGLMVEGVGNLINSDKGYWTYKTNGQPGKIASDRYTLKKGETVEWEYVQVD</sequence>
<accession>A0A0G1CB74</accession>
<comment type="caution">
    <text evidence="3">The sequence shown here is derived from an EMBL/GenBank/DDBJ whole genome shotgun (WGS) entry which is preliminary data.</text>
</comment>
<evidence type="ECO:0000313" key="4">
    <source>
        <dbReference type="Proteomes" id="UP000034320"/>
    </source>
</evidence>
<reference evidence="3 4" key="1">
    <citation type="journal article" date="2015" name="Nature">
        <title>rRNA introns, odd ribosomes, and small enigmatic genomes across a large radiation of phyla.</title>
        <authorList>
            <person name="Brown C.T."/>
            <person name="Hug L.A."/>
            <person name="Thomas B.C."/>
            <person name="Sharon I."/>
            <person name="Castelle C.J."/>
            <person name="Singh A."/>
            <person name="Wilkins M.J."/>
            <person name="Williams K.H."/>
            <person name="Banfield J.F."/>
        </authorList>
    </citation>
    <scope>NUCLEOTIDE SEQUENCE [LARGE SCALE GENOMIC DNA]</scope>
</reference>
<dbReference type="Proteomes" id="UP000034320">
    <property type="component" value="Unassembled WGS sequence"/>
</dbReference>
<dbReference type="InterPro" id="IPR027954">
    <property type="entry name" value="Transcobalamin-like_C"/>
</dbReference>
<gene>
    <name evidence="3" type="ORF">UV09_C0012G0067</name>
</gene>
<feature type="coiled-coil region" evidence="1">
    <location>
        <begin position="37"/>
        <end position="64"/>
    </location>
</feature>